<evidence type="ECO:0000313" key="4">
    <source>
        <dbReference type="Proteomes" id="UP000001554"/>
    </source>
</evidence>
<organism evidence="4 5">
    <name type="scientific">Branchiostoma floridae</name>
    <name type="common">Florida lancelet</name>
    <name type="synonym">Amphioxus</name>
    <dbReference type="NCBI Taxonomy" id="7739"/>
    <lineage>
        <taxon>Eukaryota</taxon>
        <taxon>Metazoa</taxon>
        <taxon>Chordata</taxon>
        <taxon>Cephalochordata</taxon>
        <taxon>Leptocardii</taxon>
        <taxon>Amphioxiformes</taxon>
        <taxon>Branchiostomatidae</taxon>
        <taxon>Branchiostoma</taxon>
    </lineage>
</organism>
<dbReference type="OMA" id="CATREHE"/>
<reference evidence="5" key="1">
    <citation type="submission" date="2025-08" db="UniProtKB">
        <authorList>
            <consortium name="RefSeq"/>
        </authorList>
    </citation>
    <scope>IDENTIFICATION</scope>
    <source>
        <strain evidence="5">S238N-H82</strain>
        <tissue evidence="5">Testes</tissue>
    </source>
</reference>
<feature type="compositionally biased region" description="Basic and acidic residues" evidence="2">
    <location>
        <begin position="212"/>
        <end position="223"/>
    </location>
</feature>
<keyword evidence="1" id="KW-0175">Coiled coil</keyword>
<feature type="coiled-coil region" evidence="1">
    <location>
        <begin position="106"/>
        <end position="133"/>
    </location>
</feature>
<dbReference type="Proteomes" id="UP000001554">
    <property type="component" value="Unplaced"/>
</dbReference>
<evidence type="ECO:0000256" key="1">
    <source>
        <dbReference type="SAM" id="Coils"/>
    </source>
</evidence>
<evidence type="ECO:0000313" key="5">
    <source>
        <dbReference type="RefSeq" id="XP_035663828.1"/>
    </source>
</evidence>
<dbReference type="AlphaFoldDB" id="A0A9J7HR10"/>
<evidence type="ECO:0000256" key="3">
    <source>
        <dbReference type="SAM" id="SignalP"/>
    </source>
</evidence>
<feature type="signal peptide" evidence="3">
    <location>
        <begin position="1"/>
        <end position="21"/>
    </location>
</feature>
<name>A0A9J7HR10_BRAFL</name>
<keyword evidence="3" id="KW-0732">Signal</keyword>
<proteinExistence type="predicted"/>
<sequence>MMASVVLLAVLVLCVSFPARSQDVRPHQEYVDKGYCTYTYVVPPGSRTGSFSPPRVEEQLAETKEETAYLKDQVHLLTSLVETLLSQQSDLTSRVGSLSAEQSEEKVRSAQLEQNLTQELQELETRLQTQCCERLVPGDVISTTAAALPSEPVSAVAPRTKSSESTAFGISISSTATELGHGTEYKPKPVPSGERDLLGGSGSVSRKNSRCATREHEMFGSTD</sequence>
<dbReference type="OrthoDB" id="10136926at2759"/>
<gene>
    <name evidence="5" type="primary">LOC118407460</name>
</gene>
<dbReference type="KEGG" id="bfo:118407460"/>
<dbReference type="RefSeq" id="XP_035663828.1">
    <property type="nucleotide sequence ID" value="XM_035807935.1"/>
</dbReference>
<feature type="compositionally biased region" description="Basic and acidic residues" evidence="2">
    <location>
        <begin position="181"/>
        <end position="197"/>
    </location>
</feature>
<feature type="chain" id="PRO_5039950628" evidence="3">
    <location>
        <begin position="22"/>
        <end position="223"/>
    </location>
</feature>
<keyword evidence="4" id="KW-1185">Reference proteome</keyword>
<protein>
    <submittedName>
        <fullName evidence="5">Uncharacterized protein LOC118407460</fullName>
    </submittedName>
</protein>
<accession>A0A9J7HR10</accession>
<feature type="region of interest" description="Disordered" evidence="2">
    <location>
        <begin position="179"/>
        <end position="223"/>
    </location>
</feature>
<evidence type="ECO:0000256" key="2">
    <source>
        <dbReference type="SAM" id="MobiDB-lite"/>
    </source>
</evidence>
<dbReference type="GeneID" id="118407460"/>